<proteinExistence type="inferred from homology"/>
<evidence type="ECO:0000256" key="7">
    <source>
        <dbReference type="HAMAP-Rule" id="MF_00599"/>
    </source>
</evidence>
<dbReference type="GO" id="GO:0030428">
    <property type="term" value="C:cell septum"/>
    <property type="evidence" value="ECO:0007669"/>
    <property type="project" value="TreeGrafter"/>
</dbReference>
<evidence type="ECO:0000313" key="9">
    <source>
        <dbReference type="Proteomes" id="UP000287823"/>
    </source>
</evidence>
<reference evidence="8 9" key="1">
    <citation type="journal article" date="2011" name="Front. Microbiol.">
        <title>Genomic signatures of strain selection and enhancement in Bacillus atrophaeus var. globigii, a historical biowarfare simulant.</title>
        <authorList>
            <person name="Gibbons H.S."/>
            <person name="Broomall S.M."/>
            <person name="McNew L.A."/>
            <person name="Daligault H."/>
            <person name="Chapman C."/>
            <person name="Bruce D."/>
            <person name="Karavis M."/>
            <person name="Krepps M."/>
            <person name="McGregor P.A."/>
            <person name="Hong C."/>
            <person name="Park K.H."/>
            <person name="Akmal A."/>
            <person name="Feldman A."/>
            <person name="Lin J.S."/>
            <person name="Chang W.E."/>
            <person name="Higgs B.W."/>
            <person name="Demirev P."/>
            <person name="Lindquist J."/>
            <person name="Liem A."/>
            <person name="Fochler E."/>
            <person name="Read T.D."/>
            <person name="Tapia R."/>
            <person name="Johnson S."/>
            <person name="Bishop-Lilly K.A."/>
            <person name="Detter C."/>
            <person name="Han C."/>
            <person name="Sozhamannan S."/>
            <person name="Rosenzweig C.N."/>
            <person name="Skowronski E.W."/>
        </authorList>
    </citation>
    <scope>NUCLEOTIDE SEQUENCE [LARGE SCALE GENOMIC DNA]</scope>
    <source>
        <strain evidence="8 9">Y4G10-17</strain>
    </source>
</reference>
<keyword evidence="5 7" id="KW-0472">Membrane</keyword>
<keyword evidence="1 7" id="KW-1003">Cell membrane</keyword>
<comment type="function">
    <text evidence="7">Essential cell division protein. May link together the upstream cell division proteins, which are predominantly cytoplasmic, with the downstream cell division proteins, which are predominantly periplasmic.</text>
</comment>
<keyword evidence="9" id="KW-1185">Reference proteome</keyword>
<dbReference type="Pfam" id="PF04977">
    <property type="entry name" value="DivIC"/>
    <property type="match status" value="1"/>
</dbReference>
<feature type="coiled-coil region" evidence="7">
    <location>
        <begin position="29"/>
        <end position="63"/>
    </location>
</feature>
<keyword evidence="2 7" id="KW-0132">Cell division</keyword>
<evidence type="ECO:0000256" key="2">
    <source>
        <dbReference type="ARBA" id="ARBA00022618"/>
    </source>
</evidence>
<dbReference type="Proteomes" id="UP000287823">
    <property type="component" value="Unassembled WGS sequence"/>
</dbReference>
<protein>
    <recommendedName>
        <fullName evidence="7">Cell division protein FtsB</fullName>
    </recommendedName>
</protein>
<evidence type="ECO:0000313" key="8">
    <source>
        <dbReference type="EMBL" id="RUO34746.1"/>
    </source>
</evidence>
<comment type="caution">
    <text evidence="8">The sequence shown here is derived from an EMBL/GenBank/DDBJ whole genome shotgun (WGS) entry which is preliminary data.</text>
</comment>
<dbReference type="GO" id="GO:0005886">
    <property type="term" value="C:plasma membrane"/>
    <property type="evidence" value="ECO:0007669"/>
    <property type="project" value="UniProtKB-SubCell"/>
</dbReference>
<keyword evidence="4 7" id="KW-1133">Transmembrane helix</keyword>
<evidence type="ECO:0000256" key="1">
    <source>
        <dbReference type="ARBA" id="ARBA00022475"/>
    </source>
</evidence>
<evidence type="ECO:0000256" key="6">
    <source>
        <dbReference type="ARBA" id="ARBA00023306"/>
    </source>
</evidence>
<dbReference type="AlphaFoldDB" id="A0A432WLQ4"/>
<feature type="topological domain" description="Cytoplasmic" evidence="7">
    <location>
        <begin position="1"/>
        <end position="3"/>
    </location>
</feature>
<accession>A0A432WLQ4</accession>
<evidence type="ECO:0000256" key="4">
    <source>
        <dbReference type="ARBA" id="ARBA00022989"/>
    </source>
</evidence>
<dbReference type="GO" id="GO:0032153">
    <property type="term" value="C:cell division site"/>
    <property type="evidence" value="ECO:0007669"/>
    <property type="project" value="UniProtKB-UniRule"/>
</dbReference>
<feature type="topological domain" description="Periplasmic" evidence="7">
    <location>
        <begin position="22"/>
        <end position="102"/>
    </location>
</feature>
<dbReference type="NCBIfam" id="NF002058">
    <property type="entry name" value="PRK00888.1"/>
    <property type="match status" value="1"/>
</dbReference>
<dbReference type="GO" id="GO:0043093">
    <property type="term" value="P:FtsZ-dependent cytokinesis"/>
    <property type="evidence" value="ECO:0007669"/>
    <property type="project" value="UniProtKB-UniRule"/>
</dbReference>
<dbReference type="InterPro" id="IPR023081">
    <property type="entry name" value="Cell_div_FtsB"/>
</dbReference>
<evidence type="ECO:0000256" key="3">
    <source>
        <dbReference type="ARBA" id="ARBA00022692"/>
    </source>
</evidence>
<dbReference type="RefSeq" id="WP_126797792.1">
    <property type="nucleotide sequence ID" value="NZ_PIPO01000001.1"/>
</dbReference>
<keyword evidence="7" id="KW-0175">Coiled coil</keyword>
<dbReference type="HAMAP" id="MF_00599">
    <property type="entry name" value="FtsB"/>
    <property type="match status" value="1"/>
</dbReference>
<organism evidence="8 9">
    <name type="scientific">Aliidiomarina soli</name>
    <dbReference type="NCBI Taxonomy" id="1928574"/>
    <lineage>
        <taxon>Bacteria</taxon>
        <taxon>Pseudomonadati</taxon>
        <taxon>Pseudomonadota</taxon>
        <taxon>Gammaproteobacteria</taxon>
        <taxon>Alteromonadales</taxon>
        <taxon>Idiomarinaceae</taxon>
        <taxon>Aliidiomarina</taxon>
    </lineage>
</organism>
<comment type="similarity">
    <text evidence="7">Belongs to the FtsB family.</text>
</comment>
<keyword evidence="6 7" id="KW-0131">Cell cycle</keyword>
<dbReference type="PANTHER" id="PTHR37485">
    <property type="entry name" value="CELL DIVISION PROTEIN FTSB"/>
    <property type="match status" value="1"/>
</dbReference>
<gene>
    <name evidence="7" type="primary">ftsB</name>
    <name evidence="8" type="ORF">CWE14_01740</name>
</gene>
<keyword evidence="3 7" id="KW-0812">Transmembrane</keyword>
<name>A0A432WLQ4_9GAMM</name>
<sequence>MRLLTLITLALLLALQYRFWAGDNGLAELHAMQQDIERQQASNEQLEQRNQLLRADIHDLRNAQEAVEEFARNELGLIKEDETFFRLVRLQPDESLQPVNTN</sequence>
<evidence type="ECO:0000256" key="5">
    <source>
        <dbReference type="ARBA" id="ARBA00023136"/>
    </source>
</evidence>
<dbReference type="PANTHER" id="PTHR37485:SF1">
    <property type="entry name" value="CELL DIVISION PROTEIN FTSB"/>
    <property type="match status" value="1"/>
</dbReference>
<comment type="subcellular location">
    <subcellularLocation>
        <location evidence="7">Cell inner membrane</location>
        <topology evidence="7">Single-pass type II membrane protein</topology>
    </subcellularLocation>
    <text evidence="7">Localizes to the division septum.</text>
</comment>
<dbReference type="InterPro" id="IPR007060">
    <property type="entry name" value="FtsL/DivIC"/>
</dbReference>
<dbReference type="EMBL" id="PIPO01000001">
    <property type="protein sequence ID" value="RUO34746.1"/>
    <property type="molecule type" value="Genomic_DNA"/>
</dbReference>
<keyword evidence="7" id="KW-0997">Cell inner membrane</keyword>
<comment type="subunit">
    <text evidence="7">Part of a complex composed of FtsB, FtsL and FtsQ.</text>
</comment>